<dbReference type="GO" id="GO:0008270">
    <property type="term" value="F:zinc ion binding"/>
    <property type="evidence" value="ECO:0007669"/>
    <property type="project" value="UniProtKB-KW"/>
</dbReference>
<dbReference type="Pfam" id="PF01436">
    <property type="entry name" value="NHL"/>
    <property type="match status" value="2"/>
</dbReference>
<organism evidence="4">
    <name type="scientific">Amphimedon queenslandica</name>
    <name type="common">Sponge</name>
    <dbReference type="NCBI Taxonomy" id="400682"/>
    <lineage>
        <taxon>Eukaryota</taxon>
        <taxon>Metazoa</taxon>
        <taxon>Porifera</taxon>
        <taxon>Demospongiae</taxon>
        <taxon>Heteroscleromorpha</taxon>
        <taxon>Haplosclerida</taxon>
        <taxon>Niphatidae</taxon>
        <taxon>Amphimedon</taxon>
    </lineage>
</organism>
<evidence type="ECO:0008006" key="5">
    <source>
        <dbReference type="Google" id="ProtNLM"/>
    </source>
</evidence>
<evidence type="ECO:0000256" key="1">
    <source>
        <dbReference type="ARBA" id="ARBA00022737"/>
    </source>
</evidence>
<name>A0A1X7SZQ4_AMPQE</name>
<dbReference type="eggNOG" id="KOG2177">
    <property type="taxonomic scope" value="Eukaryota"/>
</dbReference>
<dbReference type="InterPro" id="IPR050952">
    <property type="entry name" value="TRIM-NHL_E3_ligases"/>
</dbReference>
<dbReference type="EnsemblMetazoa" id="Aqu2.1.07638_001">
    <property type="protein sequence ID" value="Aqu2.1.07638_001"/>
    <property type="gene ID" value="Aqu2.1.07638"/>
</dbReference>
<evidence type="ECO:0000256" key="3">
    <source>
        <dbReference type="SAM" id="MobiDB-lite"/>
    </source>
</evidence>
<dbReference type="InParanoid" id="A0A1X7SZQ4"/>
<protein>
    <recommendedName>
        <fullName evidence="5">SMP-30/Gluconolactonase/LRE-like region domain-containing protein</fullName>
    </recommendedName>
</protein>
<dbReference type="InterPro" id="IPR011042">
    <property type="entry name" value="6-blade_b-propeller_TolB-like"/>
</dbReference>
<dbReference type="PROSITE" id="PS51125">
    <property type="entry name" value="NHL"/>
    <property type="match status" value="1"/>
</dbReference>
<dbReference type="PANTHER" id="PTHR24104:SF25">
    <property type="entry name" value="PROTEIN LIN-41"/>
    <property type="match status" value="1"/>
</dbReference>
<feature type="region of interest" description="Disordered" evidence="3">
    <location>
        <begin position="1"/>
        <end position="23"/>
    </location>
</feature>
<dbReference type="STRING" id="400682.A0A1X7SZQ4"/>
<dbReference type="AlphaFoldDB" id="A0A1X7SZQ4"/>
<dbReference type="CDD" id="cd05819">
    <property type="entry name" value="NHL"/>
    <property type="match status" value="1"/>
</dbReference>
<feature type="repeat" description="NHL" evidence="2">
    <location>
        <begin position="9"/>
        <end position="52"/>
    </location>
</feature>
<dbReference type="InterPro" id="IPR001258">
    <property type="entry name" value="NHL_repeat"/>
</dbReference>
<dbReference type="Gene3D" id="2.120.10.30">
    <property type="entry name" value="TolB, C-terminal domain"/>
    <property type="match status" value="1"/>
</dbReference>
<keyword evidence="1" id="KW-0677">Repeat</keyword>
<evidence type="ECO:0000256" key="2">
    <source>
        <dbReference type="PROSITE-ProRule" id="PRU00504"/>
    </source>
</evidence>
<reference evidence="4" key="1">
    <citation type="submission" date="2017-05" db="UniProtKB">
        <authorList>
            <consortium name="EnsemblMetazoa"/>
        </authorList>
    </citation>
    <scope>IDENTIFICATION</scope>
</reference>
<feature type="compositionally biased region" description="Polar residues" evidence="3">
    <location>
        <begin position="8"/>
        <end position="23"/>
    </location>
</feature>
<sequence>KFTHDGNYVSQFGSKGSGPGQLTSPAGITVDTTGLVYVSEHGNHRVSIFTSDGLFLCSFGERGGGEKQFNAPNFGITFDQDHFLYICDTGNNRIVVY</sequence>
<dbReference type="PANTHER" id="PTHR24104">
    <property type="entry name" value="E3 UBIQUITIN-PROTEIN LIGASE NHLRC1-RELATED"/>
    <property type="match status" value="1"/>
</dbReference>
<dbReference type="SUPFAM" id="SSF101898">
    <property type="entry name" value="NHL repeat"/>
    <property type="match status" value="1"/>
</dbReference>
<proteinExistence type="predicted"/>
<evidence type="ECO:0000313" key="4">
    <source>
        <dbReference type="EnsemblMetazoa" id="Aqu2.1.07638_001"/>
    </source>
</evidence>
<accession>A0A1X7SZQ4</accession>